<name>A0ABQ7D5A4_BRACR</name>
<organism evidence="1 2">
    <name type="scientific">Brassica cretica</name>
    <name type="common">Mustard</name>
    <dbReference type="NCBI Taxonomy" id="69181"/>
    <lineage>
        <taxon>Eukaryota</taxon>
        <taxon>Viridiplantae</taxon>
        <taxon>Streptophyta</taxon>
        <taxon>Embryophyta</taxon>
        <taxon>Tracheophyta</taxon>
        <taxon>Spermatophyta</taxon>
        <taxon>Magnoliopsida</taxon>
        <taxon>eudicotyledons</taxon>
        <taxon>Gunneridae</taxon>
        <taxon>Pentapetalae</taxon>
        <taxon>rosids</taxon>
        <taxon>malvids</taxon>
        <taxon>Brassicales</taxon>
        <taxon>Brassicaceae</taxon>
        <taxon>Brassiceae</taxon>
        <taxon>Brassica</taxon>
    </lineage>
</organism>
<evidence type="ECO:0000313" key="1">
    <source>
        <dbReference type="EMBL" id="KAF3567088.1"/>
    </source>
</evidence>
<proteinExistence type="predicted"/>
<keyword evidence="2" id="KW-1185">Reference proteome</keyword>
<sequence length="90" mass="10575">MRYQRISYIYEENFQKGKKSTFLPGKYSEHLLQETSYQAREFESPQKKSSYLQTPPSRTQGNIAKTEFSAEKPSLAWVQSRTIAYKEPET</sequence>
<accession>A0ABQ7D5A4</accession>
<reference evidence="1 2" key="1">
    <citation type="journal article" date="2020" name="BMC Genomics">
        <title>Intraspecific diversification of the crop wild relative Brassica cretica Lam. using demographic model selection.</title>
        <authorList>
            <person name="Kioukis A."/>
            <person name="Michalopoulou V.A."/>
            <person name="Briers L."/>
            <person name="Pirintsos S."/>
            <person name="Studholme D.J."/>
            <person name="Pavlidis P."/>
            <person name="Sarris P.F."/>
        </authorList>
    </citation>
    <scope>NUCLEOTIDE SEQUENCE [LARGE SCALE GENOMIC DNA]</scope>
    <source>
        <strain evidence="2">cv. PFS-1207/04</strain>
    </source>
</reference>
<gene>
    <name evidence="1" type="ORF">DY000_02017263</name>
</gene>
<comment type="caution">
    <text evidence="1">The sequence shown here is derived from an EMBL/GenBank/DDBJ whole genome shotgun (WGS) entry which is preliminary data.</text>
</comment>
<dbReference type="EMBL" id="QGKV02000759">
    <property type="protein sequence ID" value="KAF3567088.1"/>
    <property type="molecule type" value="Genomic_DNA"/>
</dbReference>
<dbReference type="Proteomes" id="UP000266723">
    <property type="component" value="Unassembled WGS sequence"/>
</dbReference>
<evidence type="ECO:0000313" key="2">
    <source>
        <dbReference type="Proteomes" id="UP000266723"/>
    </source>
</evidence>
<protein>
    <submittedName>
        <fullName evidence="1">Uncharacterized protein</fullName>
    </submittedName>
</protein>